<sequence length="391" mass="43561">MPTPPPARTAHARAGCQALPSHGVSFHPRFDVSAVYPNQKKFSTFTEAPYSRAYSIDVSHIGPGSYGCKETCFSKKKLKKEVGTGWARAQEATRLTQLPHFQYQTIMREKQLQKEKLGPGSYNFKDFLEQLQQKPGSTRGLLSSGEIRFRGLIGSWAASGGGDGPAGIVLCAPFQGSGLAPGTYTIKSGIEAYLAQSTGTRSLYDTFSGDRSKPQPFGYHSVQKKKPRELMNFKSFVEELNSRHNKKRGVFSKLPRNPETPTERIYWATLSQCPRKLVSAPQPWPAFLILLEEGSPAGAGQPPFLLSSKRIGIQDYQMILGSWNPVGVGRYLNTRLLETKDHRQRYRSLFMGGSKRYPSDPARDRFMQERITPFTKGKCPPTVDHNSDPIP</sequence>
<dbReference type="RefSeq" id="XP_045370217.1">
    <property type="nucleotide sequence ID" value="XM_045514261.1"/>
</dbReference>
<evidence type="ECO:0000313" key="1">
    <source>
        <dbReference type="RefSeq" id="XP_045370217.1"/>
    </source>
</evidence>
<organism evidence="1">
    <name type="scientific">Camelus bactrianus</name>
    <name type="common">Bactrian camel</name>
    <dbReference type="NCBI Taxonomy" id="9837"/>
    <lineage>
        <taxon>Eukaryota</taxon>
        <taxon>Metazoa</taxon>
        <taxon>Chordata</taxon>
        <taxon>Craniata</taxon>
        <taxon>Vertebrata</taxon>
        <taxon>Euteleostomi</taxon>
        <taxon>Mammalia</taxon>
        <taxon>Eutheria</taxon>
        <taxon>Laurasiatheria</taxon>
        <taxon>Artiodactyla</taxon>
        <taxon>Tylopoda</taxon>
        <taxon>Camelidae</taxon>
        <taxon>Camelus</taxon>
    </lineage>
</organism>
<gene>
    <name evidence="1" type="primary">LEXM</name>
</gene>
<dbReference type="PANTHER" id="PTHR34914:SF1">
    <property type="entry name" value="LYMPHOCYTE EXPANSION MOLECULE"/>
    <property type="match status" value="1"/>
</dbReference>
<dbReference type="AlphaFoldDB" id="A0A9W3G0T6"/>
<protein>
    <submittedName>
        <fullName evidence="1">Lymphocyte expansion molecule</fullName>
    </submittedName>
</protein>
<name>A0A9W3G0T6_CAMBA</name>
<proteinExistence type="predicted"/>
<accession>A0A9W3G0T6</accession>
<dbReference type="PANTHER" id="PTHR34914">
    <property type="entry name" value="LYMPHOCYTE EXPANSION MOLECULE"/>
    <property type="match status" value="1"/>
</dbReference>
<dbReference type="InterPro" id="IPR033557">
    <property type="entry name" value="CIMAP2"/>
</dbReference>
<dbReference type="CTD" id="163747"/>
<reference evidence="1" key="1">
    <citation type="submission" date="2025-08" db="UniProtKB">
        <authorList>
            <consortium name="RefSeq"/>
        </authorList>
    </citation>
    <scope>IDENTIFICATION</scope>
    <source>
        <tissue evidence="1">Blood</tissue>
    </source>
</reference>